<evidence type="ECO:0000259" key="2">
    <source>
        <dbReference type="Pfam" id="PF00005"/>
    </source>
</evidence>
<feature type="non-terminal residue" evidence="3">
    <location>
        <position position="259"/>
    </location>
</feature>
<proteinExistence type="predicted"/>
<gene>
    <name evidence="3" type="ORF">GSPATT00039106001</name>
</gene>
<dbReference type="OrthoDB" id="2110130at2759"/>
<dbReference type="Gene3D" id="3.40.50.300">
    <property type="entry name" value="P-loop containing nucleotide triphosphate hydrolases"/>
    <property type="match status" value="1"/>
</dbReference>
<dbReference type="InParanoid" id="A0CZ49"/>
<evidence type="ECO:0000256" key="1">
    <source>
        <dbReference type="ARBA" id="ARBA00022737"/>
    </source>
</evidence>
<dbReference type="Proteomes" id="UP000000600">
    <property type="component" value="Unassembled WGS sequence"/>
</dbReference>
<dbReference type="AlphaFoldDB" id="A0CZ49"/>
<dbReference type="InterPro" id="IPR003439">
    <property type="entry name" value="ABC_transporter-like_ATP-bd"/>
</dbReference>
<name>A0CZ49_PARTE</name>
<sequence>MQEKISELLLHQIPGVCRLTKQCVDHMSGMLVEDTPQNAADVQELMGEYFRNGGKLTTQEINKICQKIFDALEKEQLIKKEQKHTLAAERLPDEVILSELDFYLEKDTEIIKFEDLFKEQVATNTNEQIQKKDRKEKLRQKEDIKAQEAYEKHIKTIKDQKTHIPPARVRHSKADQDGKKLDIVIDKLSIIVGGRALLEDTSLQLIYGQKYGLVGRNGIGKTCLMNALARYEYENAEKFRHVQVLLVEQEISETDKNPV</sequence>
<evidence type="ECO:0000313" key="4">
    <source>
        <dbReference type="Proteomes" id="UP000000600"/>
    </source>
</evidence>
<keyword evidence="4" id="KW-1185">Reference proteome</keyword>
<dbReference type="PANTHER" id="PTHR19211">
    <property type="entry name" value="ATP-BINDING TRANSPORT PROTEIN-RELATED"/>
    <property type="match status" value="1"/>
</dbReference>
<dbReference type="KEGG" id="ptm:GSPATT00039106001"/>
<dbReference type="GO" id="GO:0016887">
    <property type="term" value="F:ATP hydrolysis activity"/>
    <property type="evidence" value="ECO:0007669"/>
    <property type="project" value="InterPro"/>
</dbReference>
<dbReference type="Pfam" id="PF00005">
    <property type="entry name" value="ABC_tran"/>
    <property type="match status" value="1"/>
</dbReference>
<evidence type="ECO:0000313" key="3">
    <source>
        <dbReference type="EMBL" id="CAK76066.1"/>
    </source>
</evidence>
<protein>
    <recommendedName>
        <fullName evidence="2">ABC transporter domain-containing protein</fullName>
    </recommendedName>
</protein>
<dbReference type="STRING" id="5888.A0CZ49"/>
<dbReference type="SUPFAM" id="SSF52540">
    <property type="entry name" value="P-loop containing nucleoside triphosphate hydrolases"/>
    <property type="match status" value="1"/>
</dbReference>
<dbReference type="EMBL" id="CT868224">
    <property type="protein sequence ID" value="CAK76066.1"/>
    <property type="molecule type" value="Genomic_DNA"/>
</dbReference>
<keyword evidence="1" id="KW-0677">Repeat</keyword>
<organism evidence="3 4">
    <name type="scientific">Paramecium tetraurelia</name>
    <dbReference type="NCBI Taxonomy" id="5888"/>
    <lineage>
        <taxon>Eukaryota</taxon>
        <taxon>Sar</taxon>
        <taxon>Alveolata</taxon>
        <taxon>Ciliophora</taxon>
        <taxon>Intramacronucleata</taxon>
        <taxon>Oligohymenophorea</taxon>
        <taxon>Peniculida</taxon>
        <taxon>Parameciidae</taxon>
        <taxon>Paramecium</taxon>
    </lineage>
</organism>
<accession>A0CZ49</accession>
<dbReference type="PANTHER" id="PTHR19211:SF117">
    <property type="entry name" value="ATP-BINDING CASSETTE SUB-FAMILY F MEMBER 3"/>
    <property type="match status" value="1"/>
</dbReference>
<dbReference type="InterPro" id="IPR050611">
    <property type="entry name" value="ABCF"/>
</dbReference>
<dbReference type="GeneID" id="5029253"/>
<dbReference type="HOGENOM" id="CLU_1076029_0_0_1"/>
<dbReference type="InterPro" id="IPR027417">
    <property type="entry name" value="P-loop_NTPase"/>
</dbReference>
<feature type="domain" description="ABC transporter" evidence="2">
    <location>
        <begin position="198"/>
        <end position="237"/>
    </location>
</feature>
<dbReference type="GO" id="GO:0005524">
    <property type="term" value="F:ATP binding"/>
    <property type="evidence" value="ECO:0007669"/>
    <property type="project" value="InterPro"/>
</dbReference>
<dbReference type="RefSeq" id="XP_001443463.1">
    <property type="nucleotide sequence ID" value="XM_001443426.2"/>
</dbReference>
<reference evidence="3 4" key="1">
    <citation type="journal article" date="2006" name="Nature">
        <title>Global trends of whole-genome duplications revealed by the ciliate Paramecium tetraurelia.</title>
        <authorList>
            <consortium name="Genoscope"/>
            <person name="Aury J.-M."/>
            <person name="Jaillon O."/>
            <person name="Duret L."/>
            <person name="Noel B."/>
            <person name="Jubin C."/>
            <person name="Porcel B.M."/>
            <person name="Segurens B."/>
            <person name="Daubin V."/>
            <person name="Anthouard V."/>
            <person name="Aiach N."/>
            <person name="Arnaiz O."/>
            <person name="Billaut A."/>
            <person name="Beisson J."/>
            <person name="Blanc I."/>
            <person name="Bouhouche K."/>
            <person name="Camara F."/>
            <person name="Duharcourt S."/>
            <person name="Guigo R."/>
            <person name="Gogendeau D."/>
            <person name="Katinka M."/>
            <person name="Keller A.-M."/>
            <person name="Kissmehl R."/>
            <person name="Klotz C."/>
            <person name="Koll F."/>
            <person name="Le Moue A."/>
            <person name="Lepere C."/>
            <person name="Malinsky S."/>
            <person name="Nowacki M."/>
            <person name="Nowak J.K."/>
            <person name="Plattner H."/>
            <person name="Poulain J."/>
            <person name="Ruiz F."/>
            <person name="Serrano V."/>
            <person name="Zagulski M."/>
            <person name="Dessen P."/>
            <person name="Betermier M."/>
            <person name="Weissenbach J."/>
            <person name="Scarpelli C."/>
            <person name="Schachter V."/>
            <person name="Sperling L."/>
            <person name="Meyer E."/>
            <person name="Cohen J."/>
            <person name="Wincker P."/>
        </authorList>
    </citation>
    <scope>NUCLEOTIDE SEQUENCE [LARGE SCALE GENOMIC DNA]</scope>
    <source>
        <strain evidence="3 4">Stock d4-2</strain>
    </source>
</reference>